<keyword evidence="2" id="KW-1185">Reference proteome</keyword>
<comment type="caution">
    <text evidence="1">The sequence shown here is derived from an EMBL/GenBank/DDBJ whole genome shotgun (WGS) entry which is preliminary data.</text>
</comment>
<dbReference type="Proteomes" id="UP001303899">
    <property type="component" value="Unassembled WGS sequence"/>
</dbReference>
<evidence type="ECO:0000313" key="2">
    <source>
        <dbReference type="Proteomes" id="UP001303899"/>
    </source>
</evidence>
<dbReference type="EMBL" id="JAYGIL010000006">
    <property type="protein sequence ID" value="MEA5402499.1"/>
    <property type="molecule type" value="Genomic_DNA"/>
</dbReference>
<protein>
    <submittedName>
        <fullName evidence="1">Uncharacterized protein</fullName>
    </submittedName>
</protein>
<accession>A0ABU5S1Z9</accession>
<dbReference type="RefSeq" id="WP_323327093.1">
    <property type="nucleotide sequence ID" value="NZ_JAYGIL010000006.1"/>
</dbReference>
<evidence type="ECO:0000313" key="1">
    <source>
        <dbReference type="EMBL" id="MEA5402499.1"/>
    </source>
</evidence>
<gene>
    <name evidence="1" type="ORF">VB776_06210</name>
</gene>
<name>A0ABU5S1Z9_9BACT</name>
<reference evidence="1 2" key="1">
    <citation type="submission" date="2023-12" db="EMBL/GenBank/DDBJ databases">
        <title>Novel species of the genus Arcicella isolated from rivers.</title>
        <authorList>
            <person name="Lu H."/>
        </authorList>
    </citation>
    <scope>NUCLEOTIDE SEQUENCE [LARGE SCALE GENOMIC DNA]</scope>
    <source>
        <strain evidence="1 2">DC2W</strain>
    </source>
</reference>
<sequence length="89" mass="10709">MQLPIYQRYIKHKEKFDWDVKNGGIFNRFFIKRYLETLGLEDFRTLGETKEARDKRQDLGFGTLGETKEARDKMQDFGFGVWDWRILGL</sequence>
<proteinExistence type="predicted"/>
<organism evidence="1 2">
    <name type="scientific">Arcicella gelida</name>
    <dbReference type="NCBI Taxonomy" id="2984195"/>
    <lineage>
        <taxon>Bacteria</taxon>
        <taxon>Pseudomonadati</taxon>
        <taxon>Bacteroidota</taxon>
        <taxon>Cytophagia</taxon>
        <taxon>Cytophagales</taxon>
        <taxon>Flectobacillaceae</taxon>
        <taxon>Arcicella</taxon>
    </lineage>
</organism>